<dbReference type="Proteomes" id="UP000177141">
    <property type="component" value="Unassembled WGS sequence"/>
</dbReference>
<feature type="transmembrane region" description="Helical" evidence="1">
    <location>
        <begin position="12"/>
        <end position="38"/>
    </location>
</feature>
<evidence type="ECO:0000313" key="3">
    <source>
        <dbReference type="Proteomes" id="UP000177141"/>
    </source>
</evidence>
<feature type="transmembrane region" description="Helical" evidence="1">
    <location>
        <begin position="355"/>
        <end position="376"/>
    </location>
</feature>
<evidence type="ECO:0008006" key="4">
    <source>
        <dbReference type="Google" id="ProtNLM"/>
    </source>
</evidence>
<accession>A0A1F7J072</accession>
<feature type="transmembrane region" description="Helical" evidence="1">
    <location>
        <begin position="92"/>
        <end position="111"/>
    </location>
</feature>
<feature type="transmembrane region" description="Helical" evidence="1">
    <location>
        <begin position="253"/>
        <end position="271"/>
    </location>
</feature>
<proteinExistence type="predicted"/>
<reference evidence="2 3" key="1">
    <citation type="journal article" date="2016" name="Nat. Commun.">
        <title>Thousands of microbial genomes shed light on interconnected biogeochemical processes in an aquifer system.</title>
        <authorList>
            <person name="Anantharaman K."/>
            <person name="Brown C.T."/>
            <person name="Hug L.A."/>
            <person name="Sharon I."/>
            <person name="Castelle C.J."/>
            <person name="Probst A.J."/>
            <person name="Thomas B.C."/>
            <person name="Singh A."/>
            <person name="Wilkins M.J."/>
            <person name="Karaoz U."/>
            <person name="Brodie E.L."/>
            <person name="Williams K.H."/>
            <person name="Hubbard S.S."/>
            <person name="Banfield J.F."/>
        </authorList>
    </citation>
    <scope>NUCLEOTIDE SEQUENCE [LARGE SCALE GENOMIC DNA]</scope>
</reference>
<comment type="caution">
    <text evidence="2">The sequence shown here is derived from an EMBL/GenBank/DDBJ whole genome shotgun (WGS) entry which is preliminary data.</text>
</comment>
<feature type="transmembrane region" description="Helical" evidence="1">
    <location>
        <begin position="118"/>
        <end position="135"/>
    </location>
</feature>
<feature type="transmembrane region" description="Helical" evidence="1">
    <location>
        <begin position="188"/>
        <end position="215"/>
    </location>
</feature>
<feature type="transmembrane region" description="Helical" evidence="1">
    <location>
        <begin position="166"/>
        <end position="182"/>
    </location>
</feature>
<organism evidence="2 3">
    <name type="scientific">Candidatus Roizmanbacteria bacterium RIFCSPLOWO2_01_FULL_38_12</name>
    <dbReference type="NCBI Taxonomy" id="1802061"/>
    <lineage>
        <taxon>Bacteria</taxon>
        <taxon>Candidatus Roizmaniibacteriota</taxon>
    </lineage>
</organism>
<keyword evidence="1" id="KW-1133">Transmembrane helix</keyword>
<keyword evidence="1" id="KW-0812">Transmembrane</keyword>
<dbReference type="STRING" id="1802061.A3A93_00645"/>
<feature type="transmembrane region" description="Helical" evidence="1">
    <location>
        <begin position="227"/>
        <end position="247"/>
    </location>
</feature>
<evidence type="ECO:0000313" key="2">
    <source>
        <dbReference type="EMBL" id="OGK49004.1"/>
    </source>
</evidence>
<protein>
    <recommendedName>
        <fullName evidence="4">Glycosyltransferase RgtA/B/C/D-like domain-containing protein</fullName>
    </recommendedName>
</protein>
<sequence>MSLSRIYRSLAGLFGAYPLVTIIAVTLLSSFLLFLPFFTNSLEYFGFQVEDRGMQYVYQNYDGILYTVPAKTWYNPKAIENLRLEFNVPLEYYAAHLPLYPLFISLAAPVVGYLRSMVGINLFFSVLLAVFFYYFLKHFKLTEHALPLTVIFLFLPRFFVLRSVGAPESLFLLLILLSVFFFEKKQYLYAGLLGGFAAMTKVPGILLFVAYMFVIVEEFVKNKKFDIRWLFLGFIPLALIAVFAIYSVQYNNFFAYFNTGGVVPMPYLFSVFNFQGKWVDTAWLEDVIFYFFMYGMTVVALWQTKFRSFFYFSLVFFFGSLFVQHRDLSRYMLPLWPFAIMAFEKTFSSSTFRTVFWFLLPAIYLFAINFMLHNILPISDWRPFI</sequence>
<feature type="transmembrane region" description="Helical" evidence="1">
    <location>
        <begin position="283"/>
        <end position="302"/>
    </location>
</feature>
<evidence type="ECO:0000256" key="1">
    <source>
        <dbReference type="SAM" id="Phobius"/>
    </source>
</evidence>
<dbReference type="AlphaFoldDB" id="A0A1F7J072"/>
<feature type="transmembrane region" description="Helical" evidence="1">
    <location>
        <begin position="308"/>
        <end position="324"/>
    </location>
</feature>
<name>A0A1F7J072_9BACT</name>
<gene>
    <name evidence="2" type="ORF">A3A93_00645</name>
</gene>
<dbReference type="EMBL" id="MGAL01000007">
    <property type="protein sequence ID" value="OGK49004.1"/>
    <property type="molecule type" value="Genomic_DNA"/>
</dbReference>
<keyword evidence="1" id="KW-0472">Membrane</keyword>